<dbReference type="Pfam" id="PF03626">
    <property type="entry name" value="COX4_pro"/>
    <property type="match status" value="1"/>
</dbReference>
<name>A0A9X1MK96_9BACT</name>
<dbReference type="RefSeq" id="WP_230217524.1">
    <property type="nucleotide sequence ID" value="NZ_JAJKFT010000004.1"/>
</dbReference>
<keyword evidence="3 6" id="KW-0812">Transmembrane</keyword>
<comment type="subcellular location">
    <subcellularLocation>
        <location evidence="1">Cell membrane</location>
        <topology evidence="1">Multi-pass membrane protein</topology>
    </subcellularLocation>
</comment>
<dbReference type="InterPro" id="IPR005171">
    <property type="entry name" value="Cyt_c_oxidase_su4_prok"/>
</dbReference>
<comment type="caution">
    <text evidence="7">The sequence shown here is derived from an EMBL/GenBank/DDBJ whole genome shotgun (WGS) entry which is preliminary data.</text>
</comment>
<evidence type="ECO:0000256" key="1">
    <source>
        <dbReference type="ARBA" id="ARBA00004651"/>
    </source>
</evidence>
<dbReference type="Proteomes" id="UP001139103">
    <property type="component" value="Unassembled WGS sequence"/>
</dbReference>
<dbReference type="NCBIfam" id="TIGR02229">
    <property type="entry name" value="caa3_sub_IV"/>
    <property type="match status" value="1"/>
</dbReference>
<evidence type="ECO:0000256" key="5">
    <source>
        <dbReference type="ARBA" id="ARBA00023136"/>
    </source>
</evidence>
<evidence type="ECO:0000256" key="2">
    <source>
        <dbReference type="ARBA" id="ARBA00022475"/>
    </source>
</evidence>
<dbReference type="GO" id="GO:0005886">
    <property type="term" value="C:plasma membrane"/>
    <property type="evidence" value="ECO:0007669"/>
    <property type="project" value="UniProtKB-SubCell"/>
</dbReference>
<protein>
    <submittedName>
        <fullName evidence="7">Cytochrome C oxidase subunit IV family protein</fullName>
    </submittedName>
</protein>
<proteinExistence type="predicted"/>
<accession>A0A9X1MK96</accession>
<evidence type="ECO:0000313" key="8">
    <source>
        <dbReference type="Proteomes" id="UP001139103"/>
    </source>
</evidence>
<dbReference type="AlphaFoldDB" id="A0A9X1MK96"/>
<feature type="transmembrane region" description="Helical" evidence="6">
    <location>
        <begin position="51"/>
        <end position="74"/>
    </location>
</feature>
<sequence>MSDHAQHTDHSHDDHGIAHVMPMSTLIGTFVALLALTALTVAIYEIDFGWIDIWVALGIATVKASLVGIYFMHLRYEKPFITLSFVFSLGFVALFLIITLKDTQEYEPQVEALHNAKLEAMANPNP</sequence>
<dbReference type="EMBL" id="JAJKFT010000004">
    <property type="protein sequence ID" value="MCC9628341.1"/>
    <property type="molecule type" value="Genomic_DNA"/>
</dbReference>
<organism evidence="7 8">
    <name type="scientific">Blastopirellula sediminis</name>
    <dbReference type="NCBI Taxonomy" id="2894196"/>
    <lineage>
        <taxon>Bacteria</taxon>
        <taxon>Pseudomonadati</taxon>
        <taxon>Planctomycetota</taxon>
        <taxon>Planctomycetia</taxon>
        <taxon>Pirellulales</taxon>
        <taxon>Pirellulaceae</taxon>
        <taxon>Blastopirellula</taxon>
    </lineage>
</organism>
<keyword evidence="4 6" id="KW-1133">Transmembrane helix</keyword>
<gene>
    <name evidence="7" type="ORF">LOC68_08035</name>
</gene>
<reference evidence="7" key="1">
    <citation type="submission" date="2021-11" db="EMBL/GenBank/DDBJ databases">
        <title>Genome sequence.</title>
        <authorList>
            <person name="Sun Q."/>
        </authorList>
    </citation>
    <scope>NUCLEOTIDE SEQUENCE</scope>
    <source>
        <strain evidence="7">JC732</strain>
    </source>
</reference>
<evidence type="ECO:0000256" key="3">
    <source>
        <dbReference type="ARBA" id="ARBA00022692"/>
    </source>
</evidence>
<feature type="transmembrane region" description="Helical" evidence="6">
    <location>
        <begin position="20"/>
        <end position="44"/>
    </location>
</feature>
<keyword evidence="2" id="KW-1003">Cell membrane</keyword>
<evidence type="ECO:0000256" key="6">
    <source>
        <dbReference type="SAM" id="Phobius"/>
    </source>
</evidence>
<evidence type="ECO:0000256" key="4">
    <source>
        <dbReference type="ARBA" id="ARBA00022989"/>
    </source>
</evidence>
<evidence type="ECO:0000313" key="7">
    <source>
        <dbReference type="EMBL" id="MCC9628341.1"/>
    </source>
</evidence>
<dbReference type="InterPro" id="IPR011743">
    <property type="entry name" value="Caa3_sub_IV"/>
</dbReference>
<keyword evidence="8" id="KW-1185">Reference proteome</keyword>
<feature type="transmembrane region" description="Helical" evidence="6">
    <location>
        <begin position="80"/>
        <end position="100"/>
    </location>
</feature>
<keyword evidence="5 6" id="KW-0472">Membrane</keyword>